<evidence type="ECO:0000313" key="3">
    <source>
        <dbReference type="Proteomes" id="UP000008710"/>
    </source>
</evidence>
<name>Q0SJG0_RHOJR</name>
<gene>
    <name evidence="2" type="ordered locus">RHA1_ro00490</name>
</gene>
<feature type="compositionally biased region" description="Basic residues" evidence="1">
    <location>
        <begin position="86"/>
        <end position="97"/>
    </location>
</feature>
<dbReference type="Proteomes" id="UP000008710">
    <property type="component" value="Chromosome"/>
</dbReference>
<feature type="region of interest" description="Disordered" evidence="1">
    <location>
        <begin position="73"/>
        <end position="121"/>
    </location>
</feature>
<evidence type="ECO:0000256" key="1">
    <source>
        <dbReference type="SAM" id="MobiDB-lite"/>
    </source>
</evidence>
<reference evidence="3" key="1">
    <citation type="journal article" date="2006" name="Proc. Natl. Acad. Sci. U.S.A.">
        <title>The complete genome of Rhodococcus sp. RHA1 provides insights into a catabolic powerhouse.</title>
        <authorList>
            <person name="McLeod M.P."/>
            <person name="Warren R.L."/>
            <person name="Hsiao W.W.L."/>
            <person name="Araki N."/>
            <person name="Myhre M."/>
            <person name="Fernandes C."/>
            <person name="Miyazawa D."/>
            <person name="Wong W."/>
            <person name="Lillquist A.L."/>
            <person name="Wang D."/>
            <person name="Dosanjh M."/>
            <person name="Hara H."/>
            <person name="Petrescu A."/>
            <person name="Morin R.D."/>
            <person name="Yang G."/>
            <person name="Stott J.M."/>
            <person name="Schein J.E."/>
            <person name="Shin H."/>
            <person name="Smailus D."/>
            <person name="Siddiqui A.S."/>
            <person name="Marra M.A."/>
            <person name="Jones S.J.M."/>
            <person name="Holt R."/>
            <person name="Brinkman F.S.L."/>
            <person name="Miyauchi K."/>
            <person name="Fukuda M."/>
            <person name="Davies J.E."/>
            <person name="Mohn W.W."/>
            <person name="Eltis L.D."/>
        </authorList>
    </citation>
    <scope>NUCLEOTIDE SEQUENCE [LARGE SCALE GENOMIC DNA]</scope>
    <source>
        <strain evidence="3">RHA1</strain>
    </source>
</reference>
<dbReference type="KEGG" id="rha:RHA1_ro00490"/>
<dbReference type="AlphaFoldDB" id="Q0SJG0"/>
<sequence>MIVGAIETGCAAPRCGTRRGGSACIPTAAGFNQGATCTSRLSSQVSGVSGRGMPWRTLISVAIERLVDQPARGAVGRWPPNQAWRPARRHDHSRGSRHLLPAENPSRLSAPGRNLTRGAKE</sequence>
<dbReference type="EMBL" id="CP000431">
    <property type="protein sequence ID" value="ABG92326.1"/>
    <property type="molecule type" value="Genomic_DNA"/>
</dbReference>
<protein>
    <submittedName>
        <fullName evidence="2">Uncharacterized protein</fullName>
    </submittedName>
</protein>
<evidence type="ECO:0000313" key="2">
    <source>
        <dbReference type="EMBL" id="ABG92326.1"/>
    </source>
</evidence>
<accession>Q0SJG0</accession>
<proteinExistence type="predicted"/>
<organism evidence="2 3">
    <name type="scientific">Rhodococcus jostii (strain RHA1)</name>
    <dbReference type="NCBI Taxonomy" id="101510"/>
    <lineage>
        <taxon>Bacteria</taxon>
        <taxon>Bacillati</taxon>
        <taxon>Actinomycetota</taxon>
        <taxon>Actinomycetes</taxon>
        <taxon>Mycobacteriales</taxon>
        <taxon>Nocardiaceae</taxon>
        <taxon>Rhodococcus</taxon>
    </lineage>
</organism>
<dbReference type="HOGENOM" id="CLU_2036186_0_0_11"/>